<dbReference type="InterPro" id="IPR016181">
    <property type="entry name" value="Acyl_CoA_acyltransferase"/>
</dbReference>
<keyword evidence="2" id="KW-0808">Transferase</keyword>
<dbReference type="Gene3D" id="3.40.630.30">
    <property type="match status" value="1"/>
</dbReference>
<gene>
    <name evidence="2" type="ORF">SOCE26_003410</name>
</gene>
<sequence>MSVVEAEVRRAMPEDRSPMFRMLELYQHDLSDIWDQDLDLHGEYGYSLDRYWSHGQCYPFVATVKGKYAGLALVDTAVKVGRAGHWMDQFFVLKKYRRSGVGRTLARAAFEALPGSWEVGQMLLNQPAQRFWRAVIGEFTAGDFVEHKLQGGSWEGVVQCFCSTSGR</sequence>
<dbReference type="Pfam" id="PF00583">
    <property type="entry name" value="Acetyltransf_1"/>
    <property type="match status" value="1"/>
</dbReference>
<dbReference type="SUPFAM" id="SSF55729">
    <property type="entry name" value="Acyl-CoA N-acyltransferases (Nat)"/>
    <property type="match status" value="1"/>
</dbReference>
<reference evidence="2 3" key="1">
    <citation type="submission" date="2015-09" db="EMBL/GenBank/DDBJ databases">
        <title>Sorangium comparison.</title>
        <authorList>
            <person name="Zaburannyi N."/>
            <person name="Bunk B."/>
            <person name="Overmann J."/>
            <person name="Mueller R."/>
        </authorList>
    </citation>
    <scope>NUCLEOTIDE SEQUENCE [LARGE SCALE GENOMIC DNA]</scope>
    <source>
        <strain evidence="2 3">So ce26</strain>
    </source>
</reference>
<dbReference type="PROSITE" id="PS51186">
    <property type="entry name" value="GNAT"/>
    <property type="match status" value="1"/>
</dbReference>
<protein>
    <submittedName>
        <fullName evidence="2">Acetyltransferase</fullName>
        <ecNumber evidence="2">2.3.1.-</ecNumber>
    </submittedName>
</protein>
<evidence type="ECO:0000259" key="1">
    <source>
        <dbReference type="PROSITE" id="PS51186"/>
    </source>
</evidence>
<dbReference type="AlphaFoldDB" id="A0A2L0EI39"/>
<dbReference type="OrthoDB" id="8479334at2"/>
<accession>A0A2L0EI39</accession>
<feature type="domain" description="N-acetyltransferase" evidence="1">
    <location>
        <begin position="20"/>
        <end position="163"/>
    </location>
</feature>
<dbReference type="RefSeq" id="WP_104976999.1">
    <property type="nucleotide sequence ID" value="NZ_CP012673.1"/>
</dbReference>
<dbReference type="EC" id="2.3.1.-" evidence="2"/>
<evidence type="ECO:0000313" key="3">
    <source>
        <dbReference type="Proteomes" id="UP000238348"/>
    </source>
</evidence>
<organism evidence="2 3">
    <name type="scientific">Sorangium cellulosum</name>
    <name type="common">Polyangium cellulosum</name>
    <dbReference type="NCBI Taxonomy" id="56"/>
    <lineage>
        <taxon>Bacteria</taxon>
        <taxon>Pseudomonadati</taxon>
        <taxon>Myxococcota</taxon>
        <taxon>Polyangia</taxon>
        <taxon>Polyangiales</taxon>
        <taxon>Polyangiaceae</taxon>
        <taxon>Sorangium</taxon>
    </lineage>
</organism>
<keyword evidence="2" id="KW-0012">Acyltransferase</keyword>
<dbReference type="InterPro" id="IPR000182">
    <property type="entry name" value="GNAT_dom"/>
</dbReference>
<dbReference type="CDD" id="cd04301">
    <property type="entry name" value="NAT_SF"/>
    <property type="match status" value="1"/>
</dbReference>
<name>A0A2L0EI39_SORCE</name>
<dbReference type="EMBL" id="CP012673">
    <property type="protein sequence ID" value="AUX38960.1"/>
    <property type="molecule type" value="Genomic_DNA"/>
</dbReference>
<dbReference type="Proteomes" id="UP000238348">
    <property type="component" value="Chromosome"/>
</dbReference>
<evidence type="ECO:0000313" key="2">
    <source>
        <dbReference type="EMBL" id="AUX38960.1"/>
    </source>
</evidence>
<dbReference type="GO" id="GO:0016747">
    <property type="term" value="F:acyltransferase activity, transferring groups other than amino-acyl groups"/>
    <property type="evidence" value="ECO:0007669"/>
    <property type="project" value="InterPro"/>
</dbReference>
<proteinExistence type="predicted"/>